<feature type="region of interest" description="Disordered" evidence="3">
    <location>
        <begin position="1"/>
        <end position="59"/>
    </location>
</feature>
<feature type="compositionally biased region" description="Basic and acidic residues" evidence="3">
    <location>
        <begin position="10"/>
        <end position="22"/>
    </location>
</feature>
<evidence type="ECO:0000256" key="3">
    <source>
        <dbReference type="SAM" id="MobiDB-lite"/>
    </source>
</evidence>
<dbReference type="PANTHER" id="PTHR19965:SF35">
    <property type="entry name" value="RNA ANNEALING PROTEIN YRA1"/>
    <property type="match status" value="1"/>
</dbReference>
<protein>
    <recommendedName>
        <fullName evidence="4">RRM domain-containing protein</fullName>
    </recommendedName>
</protein>
<dbReference type="GO" id="GO:0003729">
    <property type="term" value="F:mRNA binding"/>
    <property type="evidence" value="ECO:0007669"/>
    <property type="project" value="TreeGrafter"/>
</dbReference>
<dbReference type="InterPro" id="IPR051229">
    <property type="entry name" value="ALYREF_mRNA_export"/>
</dbReference>
<evidence type="ECO:0000259" key="4">
    <source>
        <dbReference type="PROSITE" id="PS50102"/>
    </source>
</evidence>
<dbReference type="InterPro" id="IPR012677">
    <property type="entry name" value="Nucleotide-bd_a/b_plait_sf"/>
</dbReference>
<gene>
    <name evidence="5" type="ORF">Sjap_001736</name>
</gene>
<dbReference type="EMBL" id="JBBNAE010000001">
    <property type="protein sequence ID" value="KAK9154256.1"/>
    <property type="molecule type" value="Genomic_DNA"/>
</dbReference>
<reference evidence="5 6" key="1">
    <citation type="submission" date="2024-01" db="EMBL/GenBank/DDBJ databases">
        <title>Genome assemblies of Stephania.</title>
        <authorList>
            <person name="Yang L."/>
        </authorList>
    </citation>
    <scope>NUCLEOTIDE SEQUENCE [LARGE SCALE GENOMIC DNA]</scope>
    <source>
        <strain evidence="5">QJT</strain>
        <tissue evidence="5">Leaf</tissue>
    </source>
</reference>
<dbReference type="SUPFAM" id="SSF54928">
    <property type="entry name" value="RNA-binding domain, RBD"/>
    <property type="match status" value="1"/>
</dbReference>
<keyword evidence="6" id="KW-1185">Reference proteome</keyword>
<dbReference type="Pfam" id="PF00076">
    <property type="entry name" value="RRM_1"/>
    <property type="match status" value="1"/>
</dbReference>
<dbReference type="GO" id="GO:0006406">
    <property type="term" value="P:mRNA export from nucleus"/>
    <property type="evidence" value="ECO:0007669"/>
    <property type="project" value="TreeGrafter"/>
</dbReference>
<dbReference type="Pfam" id="PF13865">
    <property type="entry name" value="FoP_duplication"/>
    <property type="match status" value="1"/>
</dbReference>
<name>A0AAP0PVC2_9MAGN</name>
<dbReference type="Proteomes" id="UP001417504">
    <property type="component" value="Unassembled WGS sequence"/>
</dbReference>
<evidence type="ECO:0000256" key="1">
    <source>
        <dbReference type="ARBA" id="ARBA00022884"/>
    </source>
</evidence>
<evidence type="ECO:0000313" key="6">
    <source>
        <dbReference type="Proteomes" id="UP001417504"/>
    </source>
</evidence>
<dbReference type="InterPro" id="IPR025715">
    <property type="entry name" value="FoP_C"/>
</dbReference>
<dbReference type="SMART" id="SM01218">
    <property type="entry name" value="FoP_duplication"/>
    <property type="match status" value="1"/>
</dbReference>
<dbReference type="PANTHER" id="PTHR19965">
    <property type="entry name" value="RNA AND EXPORT FACTOR BINDING PROTEIN"/>
    <property type="match status" value="1"/>
</dbReference>
<dbReference type="InterPro" id="IPR035979">
    <property type="entry name" value="RBD_domain_sf"/>
</dbReference>
<dbReference type="GO" id="GO:0005634">
    <property type="term" value="C:nucleus"/>
    <property type="evidence" value="ECO:0007669"/>
    <property type="project" value="TreeGrafter"/>
</dbReference>
<dbReference type="Gene3D" id="3.30.70.330">
    <property type="match status" value="1"/>
</dbReference>
<dbReference type="PROSITE" id="PS50102">
    <property type="entry name" value="RRM"/>
    <property type="match status" value="1"/>
</dbReference>
<keyword evidence="1 2" id="KW-0694">RNA-binding</keyword>
<feature type="domain" description="RRM" evidence="4">
    <location>
        <begin position="84"/>
        <end position="183"/>
    </location>
</feature>
<accession>A0AAP0PVC2</accession>
<dbReference type="InterPro" id="IPR000504">
    <property type="entry name" value="RRM_dom"/>
</dbReference>
<feature type="region of interest" description="Disordered" evidence="3">
    <location>
        <begin position="209"/>
        <end position="234"/>
    </location>
</feature>
<dbReference type="SMART" id="SM00360">
    <property type="entry name" value="RRM"/>
    <property type="match status" value="1"/>
</dbReference>
<comment type="caution">
    <text evidence="5">The sequence shown here is derived from an EMBL/GenBank/DDBJ whole genome shotgun (WGS) entry which is preliminary data.</text>
</comment>
<evidence type="ECO:0000256" key="2">
    <source>
        <dbReference type="PROSITE-ProRule" id="PRU00176"/>
    </source>
</evidence>
<organism evidence="5 6">
    <name type="scientific">Stephania japonica</name>
    <dbReference type="NCBI Taxonomy" id="461633"/>
    <lineage>
        <taxon>Eukaryota</taxon>
        <taxon>Viridiplantae</taxon>
        <taxon>Streptophyta</taxon>
        <taxon>Embryophyta</taxon>
        <taxon>Tracheophyta</taxon>
        <taxon>Spermatophyta</taxon>
        <taxon>Magnoliopsida</taxon>
        <taxon>Ranunculales</taxon>
        <taxon>Menispermaceae</taxon>
        <taxon>Menispermoideae</taxon>
        <taxon>Cissampelideae</taxon>
        <taxon>Stephania</taxon>
    </lineage>
</organism>
<sequence length="265" mass="29465">MSSVDMSLDDLIRKNKGSDHRSRSGRSHGGPSPPRPGPTRRRFSDRHPSRSPAPYAPNKAVQAPNASWLHDMFVDRALSMEKDVKLYISNLDYGVSEEDLKVVILSVSSLDLLFVDVVCVMRTELFSEIGGLKEYCIHHDKNRRSKGTAEVVLSSYSDAISAITRYDNAAIDGKPMKIQILGANILIPAVNPPVANVNRGDFDIVHSWRRKQASREQPPVAGRSKGGHGFGRGDRLKRARSELISAKDLDADLDKYRAQRHKPCK</sequence>
<proteinExistence type="predicted"/>
<dbReference type="AlphaFoldDB" id="A0AAP0PVC2"/>
<evidence type="ECO:0000313" key="5">
    <source>
        <dbReference type="EMBL" id="KAK9154256.1"/>
    </source>
</evidence>